<dbReference type="Proteomes" id="UP000054549">
    <property type="component" value="Unassembled WGS sequence"/>
</dbReference>
<protein>
    <submittedName>
        <fullName evidence="1">Uncharacterized protein</fullName>
    </submittedName>
</protein>
<proteinExistence type="predicted"/>
<name>A0A0C2X8R6_AMAMK</name>
<dbReference type="HOGENOM" id="CLU_2830675_0_0_1"/>
<reference evidence="1 2" key="1">
    <citation type="submission" date="2014-04" db="EMBL/GenBank/DDBJ databases">
        <title>Evolutionary Origins and Diversification of the Mycorrhizal Mutualists.</title>
        <authorList>
            <consortium name="DOE Joint Genome Institute"/>
            <consortium name="Mycorrhizal Genomics Consortium"/>
            <person name="Kohler A."/>
            <person name="Kuo A."/>
            <person name="Nagy L.G."/>
            <person name="Floudas D."/>
            <person name="Copeland A."/>
            <person name="Barry K.W."/>
            <person name="Cichocki N."/>
            <person name="Veneault-Fourrey C."/>
            <person name="LaButti K."/>
            <person name="Lindquist E.A."/>
            <person name="Lipzen A."/>
            <person name="Lundell T."/>
            <person name="Morin E."/>
            <person name="Murat C."/>
            <person name="Riley R."/>
            <person name="Ohm R."/>
            <person name="Sun H."/>
            <person name="Tunlid A."/>
            <person name="Henrissat B."/>
            <person name="Grigoriev I.V."/>
            <person name="Hibbett D.S."/>
            <person name="Martin F."/>
        </authorList>
    </citation>
    <scope>NUCLEOTIDE SEQUENCE [LARGE SCALE GENOMIC DNA]</scope>
    <source>
        <strain evidence="1 2">Koide BX008</strain>
    </source>
</reference>
<keyword evidence="2" id="KW-1185">Reference proteome</keyword>
<dbReference type="InParanoid" id="A0A0C2X8R6"/>
<dbReference type="EMBL" id="KN818240">
    <property type="protein sequence ID" value="KIL65706.1"/>
    <property type="molecule type" value="Genomic_DNA"/>
</dbReference>
<evidence type="ECO:0000313" key="1">
    <source>
        <dbReference type="EMBL" id="KIL65706.1"/>
    </source>
</evidence>
<sequence length="66" mass="7839">MWSDSSTSSDCTNVSLVATNCSPWYYTSIIRPRRKIESKELDQKWIVKGERKDQPLMYMMVAKDWF</sequence>
<evidence type="ECO:0000313" key="2">
    <source>
        <dbReference type="Proteomes" id="UP000054549"/>
    </source>
</evidence>
<dbReference type="AlphaFoldDB" id="A0A0C2X8R6"/>
<gene>
    <name evidence="1" type="ORF">M378DRAFT_161690</name>
</gene>
<accession>A0A0C2X8R6</accession>
<organism evidence="1 2">
    <name type="scientific">Amanita muscaria (strain Koide BX008)</name>
    <dbReference type="NCBI Taxonomy" id="946122"/>
    <lineage>
        <taxon>Eukaryota</taxon>
        <taxon>Fungi</taxon>
        <taxon>Dikarya</taxon>
        <taxon>Basidiomycota</taxon>
        <taxon>Agaricomycotina</taxon>
        <taxon>Agaricomycetes</taxon>
        <taxon>Agaricomycetidae</taxon>
        <taxon>Agaricales</taxon>
        <taxon>Pluteineae</taxon>
        <taxon>Amanitaceae</taxon>
        <taxon>Amanita</taxon>
    </lineage>
</organism>